<organism evidence="3 4">
    <name type="scientific">Dermatophagoides farinae</name>
    <name type="common">American house dust mite</name>
    <dbReference type="NCBI Taxonomy" id="6954"/>
    <lineage>
        <taxon>Eukaryota</taxon>
        <taxon>Metazoa</taxon>
        <taxon>Ecdysozoa</taxon>
        <taxon>Arthropoda</taxon>
        <taxon>Chelicerata</taxon>
        <taxon>Arachnida</taxon>
        <taxon>Acari</taxon>
        <taxon>Acariformes</taxon>
        <taxon>Sarcoptiformes</taxon>
        <taxon>Astigmata</taxon>
        <taxon>Psoroptidia</taxon>
        <taxon>Analgoidea</taxon>
        <taxon>Pyroglyphidae</taxon>
        <taxon>Dermatophagoidinae</taxon>
        <taxon>Dermatophagoides</taxon>
    </lineage>
</organism>
<reference evidence="3" key="1">
    <citation type="submission" date="2013-05" db="EMBL/GenBank/DDBJ databases">
        <authorList>
            <person name="Yim A.K.Y."/>
            <person name="Chan T.F."/>
            <person name="Ji K.M."/>
            <person name="Liu X.Y."/>
            <person name="Zhou J.W."/>
            <person name="Li R.Q."/>
            <person name="Yang K.Y."/>
            <person name="Li J."/>
            <person name="Li M."/>
            <person name="Law P.T.W."/>
            <person name="Wu Y.L."/>
            <person name="Cai Z.L."/>
            <person name="Qin H."/>
            <person name="Bao Y."/>
            <person name="Leung R.K.K."/>
            <person name="Ng P.K.S."/>
            <person name="Zou J."/>
            <person name="Zhong X.J."/>
            <person name="Ran P.X."/>
            <person name="Zhong N.S."/>
            <person name="Liu Z.G."/>
            <person name="Tsui S.K.W."/>
        </authorList>
    </citation>
    <scope>NUCLEOTIDE SEQUENCE</scope>
    <source>
        <strain evidence="3">Derf</strain>
        <tissue evidence="3">Whole organism</tissue>
    </source>
</reference>
<comment type="caution">
    <text evidence="3">The sequence shown here is derived from an EMBL/GenBank/DDBJ whole genome shotgun (WGS) entry which is preliminary data.</text>
</comment>
<keyword evidence="1" id="KW-1133">Transmembrane helix</keyword>
<keyword evidence="1" id="KW-0472">Membrane</keyword>
<protein>
    <submittedName>
        <fullName evidence="3">Uncharacterized protein</fullName>
    </submittedName>
</protein>
<evidence type="ECO:0000313" key="2">
    <source>
        <dbReference type="EMBL" id="KAH7644127.1"/>
    </source>
</evidence>
<keyword evidence="1" id="KW-0812">Transmembrane</keyword>
<evidence type="ECO:0000256" key="1">
    <source>
        <dbReference type="SAM" id="Phobius"/>
    </source>
</evidence>
<dbReference type="Proteomes" id="UP000828236">
    <property type="component" value="Unassembled WGS sequence"/>
</dbReference>
<dbReference type="Proteomes" id="UP000790347">
    <property type="component" value="Unassembled WGS sequence"/>
</dbReference>
<reference evidence="2" key="2">
    <citation type="submission" date="2020-06" db="EMBL/GenBank/DDBJ databases">
        <authorList>
            <person name="Ji K."/>
            <person name="Li J."/>
        </authorList>
    </citation>
    <scope>NUCLEOTIDE SEQUENCE</scope>
    <source>
        <strain evidence="2">JKM2019</strain>
        <tissue evidence="2">Whole body</tissue>
    </source>
</reference>
<keyword evidence="4" id="KW-1185">Reference proteome</keyword>
<evidence type="ECO:0000313" key="4">
    <source>
        <dbReference type="Proteomes" id="UP000790347"/>
    </source>
</evidence>
<dbReference type="EMBL" id="SDOV01000002">
    <property type="protein sequence ID" value="KAH7644127.1"/>
    <property type="molecule type" value="Genomic_DNA"/>
</dbReference>
<sequence>MEVKWIITIIKRLSNFSQEISQKYWTDNAERPVESTNNNAYRSAVAIVIIFAICFTLIEIGRLILYHRYNLHSSIDEQTDLS</sequence>
<proteinExistence type="predicted"/>
<dbReference type="EMBL" id="ASGP02000008">
    <property type="protein sequence ID" value="KAH9494017.1"/>
    <property type="molecule type" value="Genomic_DNA"/>
</dbReference>
<reference evidence="3" key="4">
    <citation type="journal article" date="2022" name="Res Sq">
        <title>Comparative Genomics Reveals Insights into the Divergent Evolution of Astigmatic Mites and Household Pest Adaptations.</title>
        <authorList>
            <person name="Xiong Q."/>
            <person name="Wan A.T.-Y."/>
            <person name="Liu X.-Y."/>
            <person name="Fung C.S.-H."/>
            <person name="Xiao X."/>
            <person name="Malainual N."/>
            <person name="Hou J."/>
            <person name="Wang L."/>
            <person name="Wang M."/>
            <person name="Yang K."/>
            <person name="Cui Y."/>
            <person name="Leung E."/>
            <person name="Nong W."/>
            <person name="Shin S.-K."/>
            <person name="Au S."/>
            <person name="Jeong K.Y."/>
            <person name="Chew F.T."/>
            <person name="Hui J."/>
            <person name="Leung T.F."/>
            <person name="Tungtrongchitr A."/>
            <person name="Zhong N."/>
            <person name="Liu Z."/>
            <person name="Tsui S."/>
        </authorList>
    </citation>
    <scope>NUCLEOTIDE SEQUENCE</scope>
    <source>
        <strain evidence="3">Derf</strain>
        <tissue evidence="3">Whole organism</tissue>
    </source>
</reference>
<dbReference type="AlphaFoldDB" id="A0A922HMY3"/>
<name>A0A922HMY3_DERFA</name>
<feature type="transmembrane region" description="Helical" evidence="1">
    <location>
        <begin position="44"/>
        <end position="65"/>
    </location>
</feature>
<gene>
    <name evidence="3" type="ORF">DERF_014740</name>
    <name evidence="2" type="ORF">HUG17_6489</name>
</gene>
<reference evidence="2" key="3">
    <citation type="journal article" date="2021" name="World Allergy Organ. J.">
        <title>Chromosome-level assembly of Dermatophagoides farinae genome and transcriptome reveals two novel allergens Der f 37 and Der f 39.</title>
        <authorList>
            <person name="Chen J."/>
            <person name="Cai Z."/>
            <person name="Fan D."/>
            <person name="Hu J."/>
            <person name="Hou Y."/>
            <person name="He Y."/>
            <person name="Zhang Z."/>
            <person name="Zhao Z."/>
            <person name="Gao P."/>
            <person name="Hu W."/>
            <person name="Sun J."/>
            <person name="Li J."/>
            <person name="Ji K."/>
        </authorList>
    </citation>
    <scope>NUCLEOTIDE SEQUENCE</scope>
    <source>
        <strain evidence="2">JKM2019</strain>
    </source>
</reference>
<accession>A0A922HMY3</accession>
<evidence type="ECO:0000313" key="3">
    <source>
        <dbReference type="EMBL" id="KAH9494017.1"/>
    </source>
</evidence>